<feature type="non-terminal residue" evidence="4">
    <location>
        <position position="1"/>
    </location>
</feature>
<organism evidence="4 5">
    <name type="scientific">Prorocentrum cordatum</name>
    <dbReference type="NCBI Taxonomy" id="2364126"/>
    <lineage>
        <taxon>Eukaryota</taxon>
        <taxon>Sar</taxon>
        <taxon>Alveolata</taxon>
        <taxon>Dinophyceae</taxon>
        <taxon>Prorocentrales</taxon>
        <taxon>Prorocentraceae</taxon>
        <taxon>Prorocentrum</taxon>
    </lineage>
</organism>
<feature type="compositionally biased region" description="Basic residues" evidence="3">
    <location>
        <begin position="144"/>
        <end position="154"/>
    </location>
</feature>
<dbReference type="Gene3D" id="3.90.120.10">
    <property type="entry name" value="DNA Methylase, subunit A, domain 2"/>
    <property type="match status" value="1"/>
</dbReference>
<proteinExistence type="predicted"/>
<name>A0ABN9QE97_9DINO</name>
<dbReference type="InterPro" id="IPR029063">
    <property type="entry name" value="SAM-dependent_MTases_sf"/>
</dbReference>
<feature type="region of interest" description="Disordered" evidence="3">
    <location>
        <begin position="451"/>
        <end position="477"/>
    </location>
</feature>
<dbReference type="Proteomes" id="UP001189429">
    <property type="component" value="Unassembled WGS sequence"/>
</dbReference>
<gene>
    <name evidence="4" type="ORF">PCOR1329_LOCUS11116</name>
</gene>
<feature type="region of interest" description="Disordered" evidence="3">
    <location>
        <begin position="103"/>
        <end position="366"/>
    </location>
</feature>
<feature type="compositionally biased region" description="Basic and acidic residues" evidence="3">
    <location>
        <begin position="251"/>
        <end position="260"/>
    </location>
</feature>
<evidence type="ECO:0000256" key="2">
    <source>
        <dbReference type="ARBA" id="ARBA00022679"/>
    </source>
</evidence>
<sequence>VPPEEVPGAEGACLKGIARGHIVDEGVIPVRDFNDYFSKHCTTWDEIADVFFNGRITEDDMVKPLHYWVFEDIQLIEPLYIPKGGRITWVDIPNMNRGYITASNALTNPEVPRPNPRQQRPSKGKGRQVVDDDDDDDESGTKGAKGKGKARSARGRSALSTPPGTSSCAAAKAGGPGGAEGAQPQQPPQDADDAAAAAHPGSEAADTLSATTLDMCNDASAQAAQQEQADQAAQKEQGAQQGESSEPGGNMERETGRQEAPEAAAAAAAITPASSEAGAAAPVQLQQPQWQPQPLGGAPPTSSFTDLAATSSVASAGAKFPSLPAATGADSDPKVKVSVSPEGAAARLDRGESLLTNATASPVKKARVEAGCDDAHAAADDDADTVAGEPGALDQEMQQISRELFDDDDAEGRVIEKLRIRDQAVEDEDEGMRPSGRLARALEARRVRRLEASATLPQPAPCARKSASPAGPQPQLGQKRCAMFDFESAGGPAGGPPSVLAACGLPPGGLPQTLAPSGAAAAETAATAGPPGHLPWTKGQSFDDFLRGPPLPEASVPLAAAAPAGGAAANAEAKAPPPPRPHPEPRRKCSTPPQQKPWVHPSQRYPRRRGGVPVVSSLQEAFEWPKFYLDKMMADQVQLNSDSSERRFLTELALKFEDLSISTAFSGIDAPGVARNDLACEFESRLPGVCVRKPATLHHIEIDQQAQAELLLMPKEDSCVFKDICDFFHPQLVATGVVDHCKKNTDQAHKLLGPIVKNFKAVTNCADCLRHGKRCVITMAKVNFSGIPCIDFASIGAHEREDGDAALAVLAWIALRLLLQEPIIVVENVKEFPTSLLAEYLGDGGQHRGFYFIDQHIDTSSNFGLPVSRERKWLVLTHRVKTMSVVSPVSDFVRRFHRVVGITWKSFFVSSDAVVKDALEKSAARKKSRHAILAEKGEAPALDIRNAESWELALTEVEHANLETYKDSFPGGIFSLYQTLSRGRGSYGYTDIMQTLIKNVGYYWGDMRPQASRWLLPMECLVSQGFPVMQE</sequence>
<keyword evidence="5" id="KW-1185">Reference proteome</keyword>
<evidence type="ECO:0000256" key="1">
    <source>
        <dbReference type="ARBA" id="ARBA00022603"/>
    </source>
</evidence>
<dbReference type="Gene3D" id="3.40.50.150">
    <property type="entry name" value="Vaccinia Virus protein VP39"/>
    <property type="match status" value="1"/>
</dbReference>
<feature type="compositionally biased region" description="Polar residues" evidence="3">
    <location>
        <begin position="301"/>
        <end position="314"/>
    </location>
</feature>
<protein>
    <submittedName>
        <fullName evidence="4">Uncharacterized protein</fullName>
    </submittedName>
</protein>
<feature type="region of interest" description="Disordered" evidence="3">
    <location>
        <begin position="514"/>
        <end position="610"/>
    </location>
</feature>
<feature type="compositionally biased region" description="Low complexity" evidence="3">
    <location>
        <begin position="194"/>
        <end position="206"/>
    </location>
</feature>
<feature type="compositionally biased region" description="Low complexity" evidence="3">
    <location>
        <begin position="553"/>
        <end position="574"/>
    </location>
</feature>
<reference evidence="4" key="1">
    <citation type="submission" date="2023-10" db="EMBL/GenBank/DDBJ databases">
        <authorList>
            <person name="Chen Y."/>
            <person name="Shah S."/>
            <person name="Dougan E. K."/>
            <person name="Thang M."/>
            <person name="Chan C."/>
        </authorList>
    </citation>
    <scope>NUCLEOTIDE SEQUENCE [LARGE SCALE GENOMIC DNA]</scope>
</reference>
<dbReference type="InterPro" id="IPR001525">
    <property type="entry name" value="C5_MeTfrase"/>
</dbReference>
<keyword evidence="2" id="KW-0808">Transferase</keyword>
<feature type="compositionally biased region" description="Polar residues" evidence="3">
    <location>
        <begin position="159"/>
        <end position="168"/>
    </location>
</feature>
<dbReference type="EMBL" id="CAUYUJ010003194">
    <property type="protein sequence ID" value="CAK0804243.1"/>
    <property type="molecule type" value="Genomic_DNA"/>
</dbReference>
<dbReference type="Pfam" id="PF00145">
    <property type="entry name" value="DNA_methylase"/>
    <property type="match status" value="1"/>
</dbReference>
<dbReference type="SUPFAM" id="SSF53335">
    <property type="entry name" value="S-adenosyl-L-methionine-dependent methyltransferases"/>
    <property type="match status" value="1"/>
</dbReference>
<feature type="non-terminal residue" evidence="4">
    <location>
        <position position="1031"/>
    </location>
</feature>
<evidence type="ECO:0000313" key="5">
    <source>
        <dbReference type="Proteomes" id="UP001189429"/>
    </source>
</evidence>
<feature type="compositionally biased region" description="Low complexity" evidence="3">
    <location>
        <begin position="261"/>
        <end position="300"/>
    </location>
</feature>
<feature type="compositionally biased region" description="Low complexity" evidence="3">
    <location>
        <begin position="219"/>
        <end position="249"/>
    </location>
</feature>
<keyword evidence="1" id="KW-0489">Methyltransferase</keyword>
<feature type="compositionally biased region" description="Low complexity" evidence="3">
    <location>
        <begin position="514"/>
        <end position="531"/>
    </location>
</feature>
<evidence type="ECO:0000313" key="4">
    <source>
        <dbReference type="EMBL" id="CAK0804243.1"/>
    </source>
</evidence>
<accession>A0ABN9QE97</accession>
<comment type="caution">
    <text evidence="4">The sequence shown here is derived from an EMBL/GenBank/DDBJ whole genome shotgun (WGS) entry which is preliminary data.</text>
</comment>
<evidence type="ECO:0000256" key="3">
    <source>
        <dbReference type="SAM" id="MobiDB-lite"/>
    </source>
</evidence>